<comment type="caution">
    <text evidence="1">The sequence shown here is derived from an EMBL/GenBank/DDBJ whole genome shotgun (WGS) entry which is preliminary data.</text>
</comment>
<dbReference type="EMBL" id="BPQJ01000069">
    <property type="protein sequence ID" value="GJD66557.1"/>
    <property type="molecule type" value="Genomic_DNA"/>
</dbReference>
<reference evidence="1" key="2">
    <citation type="submission" date="2021-08" db="EMBL/GenBank/DDBJ databases">
        <authorList>
            <person name="Tani A."/>
            <person name="Ola A."/>
            <person name="Ogura Y."/>
            <person name="Katsura K."/>
            <person name="Hayashi T."/>
        </authorList>
    </citation>
    <scope>NUCLEOTIDE SEQUENCE</scope>
    <source>
        <strain evidence="1">JCM 32048</strain>
    </source>
</reference>
<protein>
    <submittedName>
        <fullName evidence="1">Uncharacterized protein</fullName>
    </submittedName>
</protein>
<name>A0AA37HIS0_9HYPH</name>
<sequence length="69" mass="7261">MGYIIAGANLSNTERPTVTEKAALAANALQKVEDLQSHGYKVRVSTSDGDEVSLEELQVEARTVTGAGV</sequence>
<organism evidence="1 2">
    <name type="scientific">Methylobacterium frigidaeris</name>
    <dbReference type="NCBI Taxonomy" id="2038277"/>
    <lineage>
        <taxon>Bacteria</taxon>
        <taxon>Pseudomonadati</taxon>
        <taxon>Pseudomonadota</taxon>
        <taxon>Alphaproteobacteria</taxon>
        <taxon>Hyphomicrobiales</taxon>
        <taxon>Methylobacteriaceae</taxon>
        <taxon>Methylobacterium</taxon>
    </lineage>
</organism>
<reference evidence="1" key="1">
    <citation type="journal article" date="2016" name="Front. Microbiol.">
        <title>Genome Sequence of the Piezophilic, Mesophilic Sulfate-Reducing Bacterium Desulfovibrio indicus J2T.</title>
        <authorList>
            <person name="Cao J."/>
            <person name="Maignien L."/>
            <person name="Shao Z."/>
            <person name="Alain K."/>
            <person name="Jebbar M."/>
        </authorList>
    </citation>
    <scope>NUCLEOTIDE SEQUENCE</scope>
    <source>
        <strain evidence="1">JCM 32048</strain>
    </source>
</reference>
<dbReference type="Proteomes" id="UP001055286">
    <property type="component" value="Unassembled WGS sequence"/>
</dbReference>
<proteinExistence type="predicted"/>
<evidence type="ECO:0000313" key="2">
    <source>
        <dbReference type="Proteomes" id="UP001055286"/>
    </source>
</evidence>
<keyword evidence="2" id="KW-1185">Reference proteome</keyword>
<dbReference type="RefSeq" id="WP_099900318.1">
    <property type="nucleotide sequence ID" value="NZ_BPQJ01000069.1"/>
</dbReference>
<gene>
    <name evidence="1" type="ORF">MPEAHAMD_6755</name>
</gene>
<evidence type="ECO:0000313" key="1">
    <source>
        <dbReference type="EMBL" id="GJD66557.1"/>
    </source>
</evidence>
<accession>A0AA37HIS0</accession>
<dbReference type="AlphaFoldDB" id="A0AA37HIS0"/>